<accession>A0ABY0NPF0</accession>
<keyword evidence="1" id="KW-0472">Membrane</keyword>
<evidence type="ECO:0000256" key="1">
    <source>
        <dbReference type="SAM" id="Phobius"/>
    </source>
</evidence>
<name>A0ABY0NPF0_9HYPH</name>
<organism evidence="2 3">
    <name type="scientific">Bosea robiniae</name>
    <dbReference type="NCBI Taxonomy" id="1036780"/>
    <lineage>
        <taxon>Bacteria</taxon>
        <taxon>Pseudomonadati</taxon>
        <taxon>Pseudomonadota</taxon>
        <taxon>Alphaproteobacteria</taxon>
        <taxon>Hyphomicrobiales</taxon>
        <taxon>Boseaceae</taxon>
        <taxon>Bosea</taxon>
    </lineage>
</organism>
<dbReference type="Proteomes" id="UP000199468">
    <property type="component" value="Unassembled WGS sequence"/>
</dbReference>
<feature type="transmembrane region" description="Helical" evidence="1">
    <location>
        <begin position="108"/>
        <end position="128"/>
    </location>
</feature>
<feature type="transmembrane region" description="Helical" evidence="1">
    <location>
        <begin position="159"/>
        <end position="181"/>
    </location>
</feature>
<dbReference type="RefSeq" id="WP_091856347.1">
    <property type="nucleotide sequence ID" value="NZ_FNBZ01000002.1"/>
</dbReference>
<comment type="caution">
    <text evidence="2">The sequence shown here is derived from an EMBL/GenBank/DDBJ whole genome shotgun (WGS) entry which is preliminary data.</text>
</comment>
<keyword evidence="3" id="KW-1185">Reference proteome</keyword>
<dbReference type="EMBL" id="FNBZ01000002">
    <property type="protein sequence ID" value="SDF87102.1"/>
    <property type="molecule type" value="Genomic_DNA"/>
</dbReference>
<proteinExistence type="predicted"/>
<feature type="transmembrane region" description="Helical" evidence="1">
    <location>
        <begin position="258"/>
        <end position="278"/>
    </location>
</feature>
<keyword evidence="1" id="KW-1133">Transmembrane helix</keyword>
<evidence type="ECO:0000313" key="2">
    <source>
        <dbReference type="EMBL" id="SDF87102.1"/>
    </source>
</evidence>
<reference evidence="2 3" key="1">
    <citation type="submission" date="2016-10" db="EMBL/GenBank/DDBJ databases">
        <authorList>
            <person name="Varghese N."/>
            <person name="Submissions S."/>
        </authorList>
    </citation>
    <scope>NUCLEOTIDE SEQUENCE [LARGE SCALE GENOMIC DNA]</scope>
    <source>
        <strain evidence="2 3">DSM 26672</strain>
    </source>
</reference>
<feature type="transmembrane region" description="Helical" evidence="1">
    <location>
        <begin position="201"/>
        <end position="219"/>
    </location>
</feature>
<sequence>MALSAACPFRREISVQDQFVCPYCDAALNRGVLSCRCCGRDLTPVLPLLHRLDALEQRLAAFEKSAEEDRAAMARTWVAEPQRAAAVEPAGPWREAEPRVLPVARRRFWVLPFGLVLLLLAYCAVILWLDLPLWTLRLSSIAIPFLTGLIYFGLRPRLIAFDIGVAIAFAIFSVGTMNALLSWHDNIPLLPQGPAAWRETSFYALSIGASMFSGMLLRVTQAALTARGLVSLPELRKGLQAVHGKVPMETLKTIETTILMAGTAISAIAGLIAAILGVK</sequence>
<gene>
    <name evidence="2" type="ORF">SAMN05421844_102226</name>
</gene>
<evidence type="ECO:0000313" key="3">
    <source>
        <dbReference type="Proteomes" id="UP000199468"/>
    </source>
</evidence>
<keyword evidence="1" id="KW-0812">Transmembrane</keyword>
<protein>
    <submittedName>
        <fullName evidence="2">Uncharacterized protein</fullName>
    </submittedName>
</protein>
<feature type="transmembrane region" description="Helical" evidence="1">
    <location>
        <begin position="134"/>
        <end position="152"/>
    </location>
</feature>